<name>A0A974P7F3_9CAUL</name>
<evidence type="ECO:0000313" key="2">
    <source>
        <dbReference type="EMBL" id="QQZ51790.1"/>
    </source>
</evidence>
<proteinExistence type="predicted"/>
<accession>A0A974P7F3</accession>
<feature type="compositionally biased region" description="Low complexity" evidence="1">
    <location>
        <begin position="48"/>
        <end position="65"/>
    </location>
</feature>
<sequence length="65" mass="7094">MNAGGVRRFATPGAVSDPAVKFSFWASMADLWRLVMRSAPRAWPGGCPSPWSWSSSASWRASPPR</sequence>
<reference evidence="2" key="1">
    <citation type="submission" date="2021-01" db="EMBL/GenBank/DDBJ databases">
        <title>Genome sequence of Phenylobacterium sp. 20VBR1 isolated from a valley glaceir, Ny-Alesund, Svalbard.</title>
        <authorList>
            <person name="Thomas F.A."/>
            <person name="Krishnan K.P."/>
            <person name="Sinha R.K."/>
        </authorList>
    </citation>
    <scope>NUCLEOTIDE SEQUENCE</scope>
    <source>
        <strain evidence="2">20VBR1</strain>
    </source>
</reference>
<gene>
    <name evidence="2" type="ORF">JKL49_13360</name>
</gene>
<dbReference type="AlphaFoldDB" id="A0A974P7F3"/>
<dbReference type="EMBL" id="CP068570">
    <property type="protein sequence ID" value="QQZ51790.1"/>
    <property type="molecule type" value="Genomic_DNA"/>
</dbReference>
<protein>
    <submittedName>
        <fullName evidence="2">Uncharacterized protein</fullName>
    </submittedName>
</protein>
<feature type="region of interest" description="Disordered" evidence="1">
    <location>
        <begin position="45"/>
        <end position="65"/>
    </location>
</feature>
<evidence type="ECO:0000256" key="1">
    <source>
        <dbReference type="SAM" id="MobiDB-lite"/>
    </source>
</evidence>
<organism evidence="2">
    <name type="scientific">Phenylobacterium glaciei</name>
    <dbReference type="NCBI Taxonomy" id="2803784"/>
    <lineage>
        <taxon>Bacteria</taxon>
        <taxon>Pseudomonadati</taxon>
        <taxon>Pseudomonadota</taxon>
        <taxon>Alphaproteobacteria</taxon>
        <taxon>Caulobacterales</taxon>
        <taxon>Caulobacteraceae</taxon>
        <taxon>Phenylobacterium</taxon>
    </lineage>
</organism>